<organism evidence="2 4">
    <name type="scientific">Trichinella nelsoni</name>
    <dbReference type="NCBI Taxonomy" id="6336"/>
    <lineage>
        <taxon>Eukaryota</taxon>
        <taxon>Metazoa</taxon>
        <taxon>Ecdysozoa</taxon>
        <taxon>Nematoda</taxon>
        <taxon>Enoplea</taxon>
        <taxon>Dorylaimia</taxon>
        <taxon>Trichinellida</taxon>
        <taxon>Trichinellidae</taxon>
        <taxon>Trichinella</taxon>
    </lineage>
</organism>
<evidence type="ECO:0000313" key="3">
    <source>
        <dbReference type="EMBL" id="KRX25709.1"/>
    </source>
</evidence>
<evidence type="ECO:0000256" key="1">
    <source>
        <dbReference type="SAM" id="Phobius"/>
    </source>
</evidence>
<gene>
    <name evidence="3" type="ORF">T07_14418</name>
    <name evidence="2" type="ORF">T07_6807</name>
</gene>
<evidence type="ECO:0000313" key="4">
    <source>
        <dbReference type="Proteomes" id="UP000054630"/>
    </source>
</evidence>
<keyword evidence="1" id="KW-0472">Membrane</keyword>
<proteinExistence type="predicted"/>
<dbReference type="AlphaFoldDB" id="A0A0V0SFW8"/>
<accession>A0A0V0SFW8</accession>
<dbReference type="Proteomes" id="UP000054630">
    <property type="component" value="Unassembled WGS sequence"/>
</dbReference>
<dbReference type="EMBL" id="JYDL01000011">
    <property type="protein sequence ID" value="KRX25572.1"/>
    <property type="molecule type" value="Genomic_DNA"/>
</dbReference>
<name>A0A0V0SFW8_9BILA</name>
<keyword evidence="1" id="KW-0812">Transmembrane</keyword>
<keyword evidence="1" id="KW-1133">Transmembrane helix</keyword>
<dbReference type="EMBL" id="JYDL01000011">
    <property type="protein sequence ID" value="KRX25709.1"/>
    <property type="molecule type" value="Genomic_DNA"/>
</dbReference>
<comment type="caution">
    <text evidence="2">The sequence shown here is derived from an EMBL/GenBank/DDBJ whole genome shotgun (WGS) entry which is preliminary data.</text>
</comment>
<protein>
    <submittedName>
        <fullName evidence="2">Uncharacterized protein</fullName>
    </submittedName>
</protein>
<keyword evidence="4" id="KW-1185">Reference proteome</keyword>
<evidence type="ECO:0000313" key="2">
    <source>
        <dbReference type="EMBL" id="KRX25572.1"/>
    </source>
</evidence>
<sequence>MLDHLAHLASDTVRYQQSLLLLLIASLKFTALTMTRYRVYIAGGGWPRRDVAEPGRRANLDIASRGINVLPKWCRNVTL</sequence>
<reference evidence="2 4" key="1">
    <citation type="submission" date="2015-01" db="EMBL/GenBank/DDBJ databases">
        <title>Evolution of Trichinella species and genotypes.</title>
        <authorList>
            <person name="Korhonen P.K."/>
            <person name="Edoardo P."/>
            <person name="Giuseppe L.R."/>
            <person name="Gasser R.B."/>
        </authorList>
    </citation>
    <scope>NUCLEOTIDE SEQUENCE [LARGE SCALE GENOMIC DNA]</scope>
    <source>
        <strain evidence="2">ISS37</strain>
    </source>
</reference>
<dbReference type="STRING" id="6336.A0A0V0SFW8"/>
<feature type="transmembrane region" description="Helical" evidence="1">
    <location>
        <begin position="20"/>
        <end position="39"/>
    </location>
</feature>